<dbReference type="PANTHER" id="PTHR46648:SF1">
    <property type="entry name" value="ADENOSINE 5'-MONOPHOSPHORAMIDASE HNT1"/>
    <property type="match status" value="1"/>
</dbReference>
<comment type="caution">
    <text evidence="5">The sequence shown here is derived from an EMBL/GenBank/DDBJ whole genome shotgun (WGS) entry which is preliminary data.</text>
</comment>
<evidence type="ECO:0000256" key="1">
    <source>
        <dbReference type="PIRSR" id="PIRSR601310-1"/>
    </source>
</evidence>
<dbReference type="EMBL" id="MEZX01000002">
    <property type="protein sequence ID" value="OGD64846.1"/>
    <property type="molecule type" value="Genomic_DNA"/>
</dbReference>
<evidence type="ECO:0000313" key="5">
    <source>
        <dbReference type="EMBL" id="OGD64846.1"/>
    </source>
</evidence>
<dbReference type="PROSITE" id="PS51084">
    <property type="entry name" value="HIT_2"/>
    <property type="match status" value="1"/>
</dbReference>
<feature type="domain" description="HIT" evidence="4">
    <location>
        <begin position="5"/>
        <end position="110"/>
    </location>
</feature>
<dbReference type="PROSITE" id="PS00892">
    <property type="entry name" value="HIT_1"/>
    <property type="match status" value="1"/>
</dbReference>
<reference evidence="5 6" key="1">
    <citation type="journal article" date="2016" name="Nat. Commun.">
        <title>Thousands of microbial genomes shed light on interconnected biogeochemical processes in an aquifer system.</title>
        <authorList>
            <person name="Anantharaman K."/>
            <person name="Brown C.T."/>
            <person name="Hug L.A."/>
            <person name="Sharon I."/>
            <person name="Castelle C.J."/>
            <person name="Probst A.J."/>
            <person name="Thomas B.C."/>
            <person name="Singh A."/>
            <person name="Wilkins M.J."/>
            <person name="Karaoz U."/>
            <person name="Brodie E.L."/>
            <person name="Williams K.H."/>
            <person name="Hubbard S.S."/>
            <person name="Banfield J.F."/>
        </authorList>
    </citation>
    <scope>NUCLEOTIDE SEQUENCE [LARGE SCALE GENOMIC DNA]</scope>
</reference>
<evidence type="ECO:0000259" key="4">
    <source>
        <dbReference type="PROSITE" id="PS51084"/>
    </source>
</evidence>
<dbReference type="STRING" id="1797471.A3A71_02255"/>
<evidence type="ECO:0000313" key="6">
    <source>
        <dbReference type="Proteomes" id="UP000177481"/>
    </source>
</evidence>
<dbReference type="Gene3D" id="3.30.428.10">
    <property type="entry name" value="HIT-like"/>
    <property type="match status" value="1"/>
</dbReference>
<protein>
    <recommendedName>
        <fullName evidence="4">HIT domain-containing protein</fullName>
    </recommendedName>
</protein>
<feature type="short sequence motif" description="Histidine triad motif" evidence="2 3">
    <location>
        <begin position="95"/>
        <end position="99"/>
    </location>
</feature>
<dbReference type="InterPro" id="IPR001310">
    <property type="entry name" value="Histidine_triad_HIT"/>
</dbReference>
<dbReference type="InterPro" id="IPR019808">
    <property type="entry name" value="Histidine_triad_CS"/>
</dbReference>
<dbReference type="Pfam" id="PF01230">
    <property type="entry name" value="HIT"/>
    <property type="match status" value="1"/>
</dbReference>
<evidence type="ECO:0000256" key="2">
    <source>
        <dbReference type="PIRSR" id="PIRSR601310-3"/>
    </source>
</evidence>
<gene>
    <name evidence="5" type="ORF">A3A71_02255</name>
</gene>
<organism evidence="5 6">
    <name type="scientific">Candidatus Berkelbacteria bacterium RIFCSPLOWO2_01_FULL_50_28</name>
    <dbReference type="NCBI Taxonomy" id="1797471"/>
    <lineage>
        <taxon>Bacteria</taxon>
        <taxon>Candidatus Berkelbacteria</taxon>
    </lineage>
</organism>
<dbReference type="SUPFAM" id="SSF54197">
    <property type="entry name" value="HIT-like"/>
    <property type="match status" value="1"/>
</dbReference>
<sequence length="110" mass="12492">MDKCLFCQIIEGNLPCEKVLETSHYMAFKDIHPKAPVHVLIVPKRHVERPEELRAEELHDMFLGSEEIAQILGVKETGYRLIFNVGKHAGQEIDHVHLHLLGGAPSGRMF</sequence>
<dbReference type="Proteomes" id="UP000177481">
    <property type="component" value="Unassembled WGS sequence"/>
</dbReference>
<dbReference type="PANTHER" id="PTHR46648">
    <property type="entry name" value="HIT FAMILY PROTEIN 1"/>
    <property type="match status" value="1"/>
</dbReference>
<proteinExistence type="predicted"/>
<evidence type="ECO:0000256" key="3">
    <source>
        <dbReference type="PROSITE-ProRule" id="PRU00464"/>
    </source>
</evidence>
<accession>A0A1F5EC46</accession>
<feature type="active site" description="Tele-AMP-histidine intermediate" evidence="1">
    <location>
        <position position="97"/>
    </location>
</feature>
<dbReference type="InterPro" id="IPR011146">
    <property type="entry name" value="HIT-like"/>
</dbReference>
<dbReference type="GO" id="GO:0009117">
    <property type="term" value="P:nucleotide metabolic process"/>
    <property type="evidence" value="ECO:0007669"/>
    <property type="project" value="TreeGrafter"/>
</dbReference>
<dbReference type="PRINTS" id="PR00332">
    <property type="entry name" value="HISTRIAD"/>
</dbReference>
<dbReference type="InterPro" id="IPR036265">
    <property type="entry name" value="HIT-like_sf"/>
</dbReference>
<dbReference type="GO" id="GO:0003824">
    <property type="term" value="F:catalytic activity"/>
    <property type="evidence" value="ECO:0007669"/>
    <property type="project" value="InterPro"/>
</dbReference>
<dbReference type="AlphaFoldDB" id="A0A1F5EC46"/>
<name>A0A1F5EC46_9BACT</name>